<comment type="caution">
    <text evidence="1">The sequence shown here is derived from an EMBL/GenBank/DDBJ whole genome shotgun (WGS) entry which is preliminary data.</text>
</comment>
<dbReference type="Proteomes" id="UP000070366">
    <property type="component" value="Unassembled WGS sequence"/>
</dbReference>
<dbReference type="AlphaFoldDB" id="A0A136Q2T0"/>
<evidence type="ECO:0000313" key="1">
    <source>
        <dbReference type="EMBL" id="KXK64990.1"/>
    </source>
</evidence>
<keyword evidence="2" id="KW-1185">Reference proteome</keyword>
<name>A0A136Q2T0_9FIRM</name>
<dbReference type="EMBL" id="LSZW01000063">
    <property type="protein sequence ID" value="KXK64990.1"/>
    <property type="molecule type" value="Genomic_DNA"/>
</dbReference>
<dbReference type="STRING" id="626937.HMPREF3293_02239"/>
<proteinExistence type="predicted"/>
<gene>
    <name evidence="1" type="ORF">HMPREF3293_02239</name>
</gene>
<sequence length="62" mass="7073">MTGEIASENSNGSSERCTVTINCSNLFLKLGRNDGNQGEHFVFSFFKQNDREDLLWNQNTKE</sequence>
<protein>
    <submittedName>
        <fullName evidence="1">Uncharacterized protein</fullName>
    </submittedName>
</protein>
<accession>A0A136Q2T0</accession>
<evidence type="ECO:0000313" key="2">
    <source>
        <dbReference type="Proteomes" id="UP000070366"/>
    </source>
</evidence>
<reference evidence="2" key="1">
    <citation type="submission" date="2016-02" db="EMBL/GenBank/DDBJ databases">
        <authorList>
            <person name="Mitreva M."/>
            <person name="Pepin K.H."/>
            <person name="Mihindukulasuriya K.A."/>
            <person name="Fulton R."/>
            <person name="Fronick C."/>
            <person name="O'Laughlin M."/>
            <person name="Miner T."/>
            <person name="Herter B."/>
            <person name="Rosa B.A."/>
            <person name="Cordes M."/>
            <person name="Tomlinson C."/>
            <person name="Wollam A."/>
            <person name="Palsikar V.B."/>
            <person name="Mardis E.R."/>
            <person name="Wilson R.K."/>
        </authorList>
    </citation>
    <scope>NUCLEOTIDE SEQUENCE [LARGE SCALE GENOMIC DNA]</scope>
    <source>
        <strain evidence="2">DSM 22607</strain>
    </source>
</reference>
<organism evidence="1 2">
    <name type="scientific">Christensenella minuta</name>
    <dbReference type="NCBI Taxonomy" id="626937"/>
    <lineage>
        <taxon>Bacteria</taxon>
        <taxon>Bacillati</taxon>
        <taxon>Bacillota</taxon>
        <taxon>Clostridia</taxon>
        <taxon>Christensenellales</taxon>
        <taxon>Christensenellaceae</taxon>
        <taxon>Christensenella</taxon>
    </lineage>
</organism>